<accession>A0A1Q2GYU1</accession>
<evidence type="ECO:0000313" key="14">
    <source>
        <dbReference type="Proteomes" id="UP000188243"/>
    </source>
</evidence>
<dbReference type="PANTHER" id="PTHR11537">
    <property type="entry name" value="VOLTAGE-GATED POTASSIUM CHANNEL"/>
    <property type="match status" value="1"/>
</dbReference>
<keyword evidence="4 11" id="KW-0812">Transmembrane</keyword>
<dbReference type="SUPFAM" id="SSF81324">
    <property type="entry name" value="Voltage-gated potassium channels"/>
    <property type="match status" value="1"/>
</dbReference>
<dbReference type="Gene3D" id="1.10.287.70">
    <property type="match status" value="1"/>
</dbReference>
<keyword evidence="2" id="KW-0813">Transport</keyword>
<evidence type="ECO:0000313" key="13">
    <source>
        <dbReference type="EMBL" id="AQQ00238.1"/>
    </source>
</evidence>
<keyword evidence="7 11" id="KW-1133">Transmembrane helix</keyword>
<feature type="transmembrane region" description="Helical" evidence="11">
    <location>
        <begin position="101"/>
        <end position="123"/>
    </location>
</feature>
<dbReference type="STRING" id="247523.B0W48_10780"/>
<evidence type="ECO:0000256" key="2">
    <source>
        <dbReference type="ARBA" id="ARBA00022448"/>
    </source>
</evidence>
<evidence type="ECO:0000256" key="6">
    <source>
        <dbReference type="ARBA" id="ARBA00022958"/>
    </source>
</evidence>
<organism evidence="13 14">
    <name type="scientific">Pseudoalteromonas aliena</name>
    <dbReference type="NCBI Taxonomy" id="247523"/>
    <lineage>
        <taxon>Bacteria</taxon>
        <taxon>Pseudomonadati</taxon>
        <taxon>Pseudomonadota</taxon>
        <taxon>Gammaproteobacteria</taxon>
        <taxon>Alteromonadales</taxon>
        <taxon>Pseudoalteromonadaceae</taxon>
        <taxon>Pseudoalteromonas</taxon>
    </lineage>
</organism>
<feature type="transmembrane region" description="Helical" evidence="11">
    <location>
        <begin position="223"/>
        <end position="245"/>
    </location>
</feature>
<dbReference type="KEGG" id="paln:B0W48_10780"/>
<dbReference type="InterPro" id="IPR028325">
    <property type="entry name" value="VG_K_chnl"/>
</dbReference>
<feature type="domain" description="Ion transport" evidence="12">
    <location>
        <begin position="28"/>
        <end position="253"/>
    </location>
</feature>
<keyword evidence="10" id="KW-0407">Ion channel</keyword>
<sequence>MKKILTLRQRIAGLFEGTGDYQRAGHMLDVALISLIMINVVAIVIESIASVAQQYYDAFLMLEIISVAIFAIEYCVRLWACVDKTKYAAIEGSNTKRRLKYLLSPLAIIDLIAILPSLLMFLFPLDLRFLRVLRLLRVFKLTRYSRAMQLLLQAFVNEGSALFAAFFIMAVVLILASCGVYLIEHDVQPDKFGSIPAAMWWAMATLTTVGYGDVVPITPLGKLFGGVITLLSMGMVAIPTGLLASSFSEQLRKRRQFFEDAVNEQVHGNTINDGSLNDEQRNHLEDLRHKLGLSKLEANKAIKAQLNERNSHLFCRNCGKRP</sequence>
<feature type="transmembrane region" description="Helical" evidence="11">
    <location>
        <begin position="161"/>
        <end position="183"/>
    </location>
</feature>
<evidence type="ECO:0000256" key="9">
    <source>
        <dbReference type="ARBA" id="ARBA00023136"/>
    </source>
</evidence>
<evidence type="ECO:0000256" key="7">
    <source>
        <dbReference type="ARBA" id="ARBA00022989"/>
    </source>
</evidence>
<dbReference type="RefSeq" id="WP_077536942.1">
    <property type="nucleotide sequence ID" value="NZ_CANLYY010000077.1"/>
</dbReference>
<evidence type="ECO:0000259" key="12">
    <source>
        <dbReference type="Pfam" id="PF00520"/>
    </source>
</evidence>
<keyword evidence="5" id="KW-0631">Potassium channel</keyword>
<evidence type="ECO:0000256" key="1">
    <source>
        <dbReference type="ARBA" id="ARBA00004141"/>
    </source>
</evidence>
<keyword evidence="8" id="KW-0406">Ion transport</keyword>
<feature type="transmembrane region" description="Helical" evidence="11">
    <location>
        <begin position="58"/>
        <end position="80"/>
    </location>
</feature>
<dbReference type="GO" id="GO:0005249">
    <property type="term" value="F:voltage-gated potassium channel activity"/>
    <property type="evidence" value="ECO:0007669"/>
    <property type="project" value="InterPro"/>
</dbReference>
<evidence type="ECO:0000256" key="8">
    <source>
        <dbReference type="ARBA" id="ARBA00023065"/>
    </source>
</evidence>
<name>A0A1Q2GYU1_9GAMM</name>
<dbReference type="Proteomes" id="UP000188243">
    <property type="component" value="Chromosome"/>
</dbReference>
<proteinExistence type="predicted"/>
<evidence type="ECO:0000256" key="11">
    <source>
        <dbReference type="SAM" id="Phobius"/>
    </source>
</evidence>
<dbReference type="EMBL" id="CP019628">
    <property type="protein sequence ID" value="AQQ00238.1"/>
    <property type="molecule type" value="Genomic_DNA"/>
</dbReference>
<dbReference type="GO" id="GO:0008076">
    <property type="term" value="C:voltage-gated potassium channel complex"/>
    <property type="evidence" value="ECO:0007669"/>
    <property type="project" value="InterPro"/>
</dbReference>
<dbReference type="Pfam" id="PF00520">
    <property type="entry name" value="Ion_trans"/>
    <property type="match status" value="1"/>
</dbReference>
<dbReference type="PANTHER" id="PTHR11537:SF254">
    <property type="entry name" value="POTASSIUM VOLTAGE-GATED CHANNEL PROTEIN SHAB"/>
    <property type="match status" value="1"/>
</dbReference>
<keyword evidence="3" id="KW-0633">Potassium transport</keyword>
<evidence type="ECO:0000256" key="3">
    <source>
        <dbReference type="ARBA" id="ARBA00022538"/>
    </source>
</evidence>
<dbReference type="GO" id="GO:0001508">
    <property type="term" value="P:action potential"/>
    <property type="evidence" value="ECO:0007669"/>
    <property type="project" value="TreeGrafter"/>
</dbReference>
<keyword evidence="9 11" id="KW-0472">Membrane</keyword>
<feature type="transmembrane region" description="Helical" evidence="11">
    <location>
        <begin position="30"/>
        <end position="52"/>
    </location>
</feature>
<gene>
    <name evidence="13" type="ORF">B0W48_10780</name>
</gene>
<feature type="transmembrane region" description="Helical" evidence="11">
    <location>
        <begin position="195"/>
        <end position="211"/>
    </location>
</feature>
<evidence type="ECO:0000256" key="5">
    <source>
        <dbReference type="ARBA" id="ARBA00022826"/>
    </source>
</evidence>
<dbReference type="PRINTS" id="PR00169">
    <property type="entry name" value="KCHANNEL"/>
</dbReference>
<evidence type="ECO:0000256" key="4">
    <source>
        <dbReference type="ARBA" id="ARBA00022692"/>
    </source>
</evidence>
<protein>
    <submittedName>
        <fullName evidence="13">Ion transport protein</fullName>
    </submittedName>
</protein>
<dbReference type="AlphaFoldDB" id="A0A1Q2GYU1"/>
<dbReference type="InterPro" id="IPR005821">
    <property type="entry name" value="Ion_trans_dom"/>
</dbReference>
<comment type="subcellular location">
    <subcellularLocation>
        <location evidence="1">Membrane</location>
        <topology evidence="1">Multi-pass membrane protein</topology>
    </subcellularLocation>
</comment>
<evidence type="ECO:0000256" key="10">
    <source>
        <dbReference type="ARBA" id="ARBA00023303"/>
    </source>
</evidence>
<keyword evidence="6" id="KW-0630">Potassium</keyword>
<reference evidence="13 14" key="1">
    <citation type="submission" date="2017-02" db="EMBL/GenBank/DDBJ databases">
        <title>Complete genome sequence of the cold-active Pseudoalteromonas aliena strain EH1 isolated from Arctic seawater.</title>
        <authorList>
            <person name="Kim E."/>
            <person name="Heo E."/>
            <person name="Kim H."/>
            <person name="Kim D."/>
        </authorList>
    </citation>
    <scope>NUCLEOTIDE SEQUENCE [LARGE SCALE GENOMIC DNA]</scope>
    <source>
        <strain evidence="13 14">EH1</strain>
    </source>
</reference>